<gene>
    <name evidence="1" type="ORF">SADUNF_Sadunf14G0025900</name>
</gene>
<organism evidence="1 2">
    <name type="scientific">Salix dunnii</name>
    <dbReference type="NCBI Taxonomy" id="1413687"/>
    <lineage>
        <taxon>Eukaryota</taxon>
        <taxon>Viridiplantae</taxon>
        <taxon>Streptophyta</taxon>
        <taxon>Embryophyta</taxon>
        <taxon>Tracheophyta</taxon>
        <taxon>Spermatophyta</taxon>
        <taxon>Magnoliopsida</taxon>
        <taxon>eudicotyledons</taxon>
        <taxon>Gunneridae</taxon>
        <taxon>Pentapetalae</taxon>
        <taxon>rosids</taxon>
        <taxon>fabids</taxon>
        <taxon>Malpighiales</taxon>
        <taxon>Salicaceae</taxon>
        <taxon>Saliceae</taxon>
        <taxon>Salix</taxon>
    </lineage>
</organism>
<comment type="caution">
    <text evidence="1">The sequence shown here is derived from an EMBL/GenBank/DDBJ whole genome shotgun (WGS) entry which is preliminary data.</text>
</comment>
<evidence type="ECO:0000313" key="1">
    <source>
        <dbReference type="EMBL" id="KAF9668652.1"/>
    </source>
</evidence>
<dbReference type="Proteomes" id="UP000657918">
    <property type="component" value="Unassembled WGS sequence"/>
</dbReference>
<dbReference type="OrthoDB" id="411017at2759"/>
<evidence type="ECO:0000313" key="2">
    <source>
        <dbReference type="Proteomes" id="UP000657918"/>
    </source>
</evidence>
<keyword evidence="2" id="KW-1185">Reference proteome</keyword>
<proteinExistence type="predicted"/>
<sequence>MRCVWNPALKLQLRAELGVNCQEKERRLWRLREKKLLKKLSIAQDLADGLMASADIRDGRGQFSGPLLLSWKNGIAAGGGGGGGRMLIDSERRQLKMNQACIYGRVGGDFCVWMGK</sequence>
<protein>
    <submittedName>
        <fullName evidence="1">Uncharacterized protein</fullName>
    </submittedName>
</protein>
<dbReference type="AlphaFoldDB" id="A0A835JFE2"/>
<dbReference type="EMBL" id="JADGMS010000014">
    <property type="protein sequence ID" value="KAF9668652.1"/>
    <property type="molecule type" value="Genomic_DNA"/>
</dbReference>
<reference evidence="1 2" key="1">
    <citation type="submission" date="2020-10" db="EMBL/GenBank/DDBJ databases">
        <title>Plant Genome Project.</title>
        <authorList>
            <person name="Zhang R.-G."/>
        </authorList>
    </citation>
    <scope>NUCLEOTIDE SEQUENCE [LARGE SCALE GENOMIC DNA]</scope>
    <source>
        <strain evidence="1">FAFU-HL-1</strain>
        <tissue evidence="1">Leaf</tissue>
    </source>
</reference>
<name>A0A835JFE2_9ROSI</name>
<accession>A0A835JFE2</accession>